<keyword evidence="4" id="KW-1185">Reference proteome</keyword>
<organism evidence="3 4">
    <name type="scientific">Secundilactobacillus similis DSM 23365 = JCM 2765</name>
    <dbReference type="NCBI Taxonomy" id="1423804"/>
    <lineage>
        <taxon>Bacteria</taxon>
        <taxon>Bacillati</taxon>
        <taxon>Bacillota</taxon>
        <taxon>Bacilli</taxon>
        <taxon>Lactobacillales</taxon>
        <taxon>Lactobacillaceae</taxon>
        <taxon>Secundilactobacillus</taxon>
    </lineage>
</organism>
<dbReference type="RefSeq" id="WP_054735024.1">
    <property type="nucleotide sequence ID" value="NZ_AYZM01000115.1"/>
</dbReference>
<evidence type="ECO:0000259" key="2">
    <source>
        <dbReference type="Pfam" id="PF20434"/>
    </source>
</evidence>
<feature type="domain" description="BD-FAE-like" evidence="2">
    <location>
        <begin position="35"/>
        <end position="251"/>
    </location>
</feature>
<dbReference type="InterPro" id="IPR049492">
    <property type="entry name" value="BD-FAE-like_dom"/>
</dbReference>
<sequence length="294" mass="31745">MRFIDRTVATIPANTAGIKRQYHDIAYASGARHTLDIYLPNEGSGPFPVIIDVYGGGLYFGQKSSHKLEPALQLLAQGYAVVSPDYSLSTQGRFPVQISELKAAIRFVRGNAERYHLAPGKIALMGESSGAHLAVLTAASEATGALDNGMGDYPDISSKVSCVIASYGPYQFDQFAAQFQLLGMTPQFAETGQADSFEGVMFGNHELTQIPALVHQADPAQYLTRETPPLLLYAGTADAVVPYVQSFNLAAQAMTVMGESRVALHIVEGAHHGPADFMTPEIVNQRAHWLAKWC</sequence>
<accession>A0A0R2F7U7</accession>
<dbReference type="PATRIC" id="fig|1423804.4.peg.1150"/>
<dbReference type="GO" id="GO:0016787">
    <property type="term" value="F:hydrolase activity"/>
    <property type="evidence" value="ECO:0007669"/>
    <property type="project" value="UniProtKB-KW"/>
</dbReference>
<protein>
    <submittedName>
        <fullName evidence="3">Esterase</fullName>
    </submittedName>
</protein>
<dbReference type="Pfam" id="PF20434">
    <property type="entry name" value="BD-FAE"/>
    <property type="match status" value="1"/>
</dbReference>
<dbReference type="AlphaFoldDB" id="A0A0R2F7U7"/>
<dbReference type="PANTHER" id="PTHR48081">
    <property type="entry name" value="AB HYDROLASE SUPERFAMILY PROTEIN C4A8.06C"/>
    <property type="match status" value="1"/>
</dbReference>
<proteinExistence type="predicted"/>
<dbReference type="STRING" id="1423804.FD14_GL001070"/>
<comment type="caution">
    <text evidence="3">The sequence shown here is derived from an EMBL/GenBank/DDBJ whole genome shotgun (WGS) entry which is preliminary data.</text>
</comment>
<evidence type="ECO:0000313" key="4">
    <source>
        <dbReference type="Proteomes" id="UP000051442"/>
    </source>
</evidence>
<dbReference type="InterPro" id="IPR029058">
    <property type="entry name" value="AB_hydrolase_fold"/>
</dbReference>
<gene>
    <name evidence="3" type="ORF">FD14_GL001070</name>
</gene>
<dbReference type="Gene3D" id="3.40.50.1820">
    <property type="entry name" value="alpha/beta hydrolase"/>
    <property type="match status" value="1"/>
</dbReference>
<evidence type="ECO:0000256" key="1">
    <source>
        <dbReference type="ARBA" id="ARBA00022801"/>
    </source>
</evidence>
<dbReference type="OrthoDB" id="9815425at2"/>
<dbReference type="Proteomes" id="UP000051442">
    <property type="component" value="Unassembled WGS sequence"/>
</dbReference>
<evidence type="ECO:0000313" key="3">
    <source>
        <dbReference type="EMBL" id="KRN21418.1"/>
    </source>
</evidence>
<dbReference type="EMBL" id="AYZM01000115">
    <property type="protein sequence ID" value="KRN21418.1"/>
    <property type="molecule type" value="Genomic_DNA"/>
</dbReference>
<dbReference type="SUPFAM" id="SSF53474">
    <property type="entry name" value="alpha/beta-Hydrolases"/>
    <property type="match status" value="1"/>
</dbReference>
<keyword evidence="1" id="KW-0378">Hydrolase</keyword>
<dbReference type="PANTHER" id="PTHR48081:SF13">
    <property type="entry name" value="ALPHA_BETA HYDROLASE"/>
    <property type="match status" value="1"/>
</dbReference>
<name>A0A0R2F7U7_9LACO</name>
<dbReference type="InterPro" id="IPR050300">
    <property type="entry name" value="GDXG_lipolytic_enzyme"/>
</dbReference>
<reference evidence="3 4" key="1">
    <citation type="journal article" date="2015" name="Genome Announc.">
        <title>Expanding the biotechnology potential of lactobacilli through comparative genomics of 213 strains and associated genera.</title>
        <authorList>
            <person name="Sun Z."/>
            <person name="Harris H.M."/>
            <person name="McCann A."/>
            <person name="Guo C."/>
            <person name="Argimon S."/>
            <person name="Zhang W."/>
            <person name="Yang X."/>
            <person name="Jeffery I.B."/>
            <person name="Cooney J.C."/>
            <person name="Kagawa T.F."/>
            <person name="Liu W."/>
            <person name="Song Y."/>
            <person name="Salvetti E."/>
            <person name="Wrobel A."/>
            <person name="Rasinkangas P."/>
            <person name="Parkhill J."/>
            <person name="Rea M.C."/>
            <person name="O'Sullivan O."/>
            <person name="Ritari J."/>
            <person name="Douillard F.P."/>
            <person name="Paul Ross R."/>
            <person name="Yang R."/>
            <person name="Briner A.E."/>
            <person name="Felis G.E."/>
            <person name="de Vos W.M."/>
            <person name="Barrangou R."/>
            <person name="Klaenhammer T.R."/>
            <person name="Caufield P.W."/>
            <person name="Cui Y."/>
            <person name="Zhang H."/>
            <person name="O'Toole P.W."/>
        </authorList>
    </citation>
    <scope>NUCLEOTIDE SEQUENCE [LARGE SCALE GENOMIC DNA]</scope>
    <source>
        <strain evidence="3 4">DSM 23365</strain>
    </source>
</reference>